<accession>A0A7Y9T3M2</accession>
<comment type="caution">
    <text evidence="1">The sequence shown here is derived from an EMBL/GenBank/DDBJ whole genome shotgun (WGS) entry which is preliminary data.</text>
</comment>
<protein>
    <submittedName>
        <fullName evidence="1">Uncharacterized protein</fullName>
    </submittedName>
</protein>
<reference evidence="1 2" key="1">
    <citation type="submission" date="2020-07" db="EMBL/GenBank/DDBJ databases">
        <title>Genomic Encyclopedia of Type Strains, Phase IV (KMG-V): Genome sequencing to study the core and pangenomes of soil and plant-associated prokaryotes.</title>
        <authorList>
            <person name="Whitman W."/>
        </authorList>
    </citation>
    <scope>NUCLEOTIDE SEQUENCE [LARGE SCALE GENOMIC DNA]</scope>
    <source>
        <strain evidence="1 2">M8UP30</strain>
    </source>
</reference>
<evidence type="ECO:0000313" key="2">
    <source>
        <dbReference type="Proteomes" id="UP000534186"/>
    </source>
</evidence>
<sequence length="234" mass="26421">MAISRAQVELELNRILKSEFFAGGKYPAAEKTGQLLRHIVEATLDEKPLTQNALLMDFYGFAPSQLDASRDDARIGVLRLRKKLDNYNAGAGADDSVVITIPKGQYRAVFAENPSSPIQKEIRLGFRQLAAETMPHLYRALNHFERAIELQLANAEAWGGLASTYVATATDALAYDVDCRVGLRRPRERKPSHIAYIMSHIALIDFQFGNWKFVLKYPVTRSSMYQNSRLRMSR</sequence>
<evidence type="ECO:0000313" key="1">
    <source>
        <dbReference type="EMBL" id="NYF52452.1"/>
    </source>
</evidence>
<proteinExistence type="predicted"/>
<dbReference type="Proteomes" id="UP000534186">
    <property type="component" value="Unassembled WGS sequence"/>
</dbReference>
<dbReference type="EMBL" id="JACCCV010000002">
    <property type="protein sequence ID" value="NYF52452.1"/>
    <property type="molecule type" value="Genomic_DNA"/>
</dbReference>
<name>A0A7Y9T3M2_9BACT</name>
<dbReference type="AlphaFoldDB" id="A0A7Y9T3M2"/>
<organism evidence="1 2">
    <name type="scientific">Tunturiibacter lichenicola</name>
    <dbReference type="NCBI Taxonomy" id="2051959"/>
    <lineage>
        <taxon>Bacteria</taxon>
        <taxon>Pseudomonadati</taxon>
        <taxon>Acidobacteriota</taxon>
        <taxon>Terriglobia</taxon>
        <taxon>Terriglobales</taxon>
        <taxon>Acidobacteriaceae</taxon>
        <taxon>Tunturiibacter</taxon>
    </lineage>
</organism>
<gene>
    <name evidence="1" type="ORF">HDF12_002851</name>
</gene>